<sequence length="80" mass="8459">MSDPVNIHEAKTHFSRLVAAASAGETVLIAKSGHTVAKLTRADATGRSSRLGFLAGQASVPDDFNEMSRDAVADLFEGMR</sequence>
<evidence type="ECO:0000313" key="2">
    <source>
        <dbReference type="EMBL" id="QAY59796.1"/>
    </source>
</evidence>
<dbReference type="OrthoDB" id="33091at2"/>
<evidence type="ECO:0000313" key="3">
    <source>
        <dbReference type="Proteomes" id="UP000293995"/>
    </source>
</evidence>
<dbReference type="EMBL" id="CP035494">
    <property type="protein sequence ID" value="QAY59796.1"/>
    <property type="molecule type" value="Genomic_DNA"/>
</dbReference>
<dbReference type="InterPro" id="IPR036165">
    <property type="entry name" value="YefM-like_sf"/>
</dbReference>
<dbReference type="Proteomes" id="UP000293995">
    <property type="component" value="Chromosome"/>
</dbReference>
<accession>A0A4P6EDJ8</accession>
<gene>
    <name evidence="2" type="ORF">ET475_07195</name>
</gene>
<name>A0A4P6EDJ8_9MICO</name>
<organism evidence="2 3">
    <name type="scientific">Microbacterium protaetiae</name>
    <dbReference type="NCBI Taxonomy" id="2509458"/>
    <lineage>
        <taxon>Bacteria</taxon>
        <taxon>Bacillati</taxon>
        <taxon>Actinomycetota</taxon>
        <taxon>Actinomycetes</taxon>
        <taxon>Micrococcales</taxon>
        <taxon>Microbacteriaceae</taxon>
        <taxon>Microbacterium</taxon>
    </lineage>
</organism>
<dbReference type="Gene3D" id="3.40.1620.10">
    <property type="entry name" value="YefM-like domain"/>
    <property type="match status" value="1"/>
</dbReference>
<dbReference type="AlphaFoldDB" id="A0A4P6EDJ8"/>
<dbReference type="SUPFAM" id="SSF143120">
    <property type="entry name" value="YefM-like"/>
    <property type="match status" value="1"/>
</dbReference>
<protein>
    <submittedName>
        <fullName evidence="2">Type II toxin-antitoxin system Phd/YefM family antitoxin</fullName>
    </submittedName>
</protein>
<keyword evidence="3" id="KW-1185">Reference proteome</keyword>
<reference evidence="2 3" key="1">
    <citation type="submission" date="2019-01" db="EMBL/GenBank/DDBJ databases">
        <title>Genome sequencing of strain DFW100M-13.</title>
        <authorList>
            <person name="Heo J."/>
            <person name="Kim S.-J."/>
            <person name="Kim J.-S."/>
            <person name="Hong S.-B."/>
            <person name="Kwon S.-W."/>
        </authorList>
    </citation>
    <scope>NUCLEOTIDE SEQUENCE [LARGE SCALE GENOMIC DNA]</scope>
    <source>
        <strain evidence="2 3">DFW100M-13</strain>
    </source>
</reference>
<dbReference type="RefSeq" id="WP_129387857.1">
    <property type="nucleotide sequence ID" value="NZ_CP035494.1"/>
</dbReference>
<evidence type="ECO:0000256" key="1">
    <source>
        <dbReference type="ARBA" id="ARBA00009981"/>
    </source>
</evidence>
<comment type="similarity">
    <text evidence="1">Belongs to the phD/YefM antitoxin family.</text>
</comment>
<dbReference type="KEGG" id="mprt:ET475_07195"/>
<proteinExistence type="inferred from homology"/>